<keyword evidence="5" id="KW-0997">Cell inner membrane</keyword>
<dbReference type="GO" id="GO:0005886">
    <property type="term" value="C:plasma membrane"/>
    <property type="evidence" value="ECO:0007669"/>
    <property type="project" value="UniProtKB-SubCell"/>
</dbReference>
<keyword evidence="7" id="KW-0653">Protein transport</keyword>
<evidence type="ECO:0000256" key="1">
    <source>
        <dbReference type="ARBA" id="ARBA00004533"/>
    </source>
</evidence>
<evidence type="ECO:0000256" key="11">
    <source>
        <dbReference type="SAM" id="Phobius"/>
    </source>
</evidence>
<dbReference type="Gene3D" id="2.30.42.10">
    <property type="match status" value="1"/>
</dbReference>
<name>A0A3B0WX69_9ZZZZ</name>
<proteinExistence type="inferred from homology"/>
<evidence type="ECO:0000256" key="10">
    <source>
        <dbReference type="SAM" id="MobiDB-lite"/>
    </source>
</evidence>
<dbReference type="AlphaFoldDB" id="A0A3B0WX69"/>
<dbReference type="GO" id="GO:0015628">
    <property type="term" value="P:protein secretion by the type II secretion system"/>
    <property type="evidence" value="ECO:0007669"/>
    <property type="project" value="InterPro"/>
</dbReference>
<reference evidence="13" key="1">
    <citation type="submission" date="2018-06" db="EMBL/GenBank/DDBJ databases">
        <authorList>
            <person name="Zhirakovskaya E."/>
        </authorList>
    </citation>
    <scope>NUCLEOTIDE SEQUENCE</scope>
</reference>
<dbReference type="NCBIfam" id="TIGR01713">
    <property type="entry name" value="typeII_sec_gspC"/>
    <property type="match status" value="1"/>
</dbReference>
<sequence length="295" mass="31982">MNTLADKLPKSLNLSVENLTHLNKTLPPVVLVIIIIACSYTLAQITWSLIPADVSKSAPRNAKTKNKAKRPTPSYKIITDAHLFGSFKQDKVASKATVAPKTRLNLALKGILASTPIGFGSAIISKGKNGKEDTYRPGDKIASATIKEIYPDRVIIENRGRLETLRMPKDKGGEIFKSVPSRPSKATRPTTPGAVLSDIRKQILKNPTSFGKFAIPVPVNVNGKLQGYRLQPQGDRRLFDSLGLDTSDVIVAINGVGLDDPAKGLKALRTLQKAKSIELTVLRNGAKIPLHFDIP</sequence>
<dbReference type="Pfam" id="PF11356">
    <property type="entry name" value="T2SSC"/>
    <property type="match status" value="1"/>
</dbReference>
<feature type="region of interest" description="Disordered" evidence="10">
    <location>
        <begin position="173"/>
        <end position="192"/>
    </location>
</feature>
<evidence type="ECO:0000256" key="8">
    <source>
        <dbReference type="ARBA" id="ARBA00022989"/>
    </source>
</evidence>
<evidence type="ECO:0000256" key="5">
    <source>
        <dbReference type="ARBA" id="ARBA00022519"/>
    </source>
</evidence>
<dbReference type="InterPro" id="IPR001639">
    <property type="entry name" value="T2SS_protein-GspC"/>
</dbReference>
<comment type="similarity">
    <text evidence="2">Belongs to the GSP C family.</text>
</comment>
<evidence type="ECO:0000313" key="13">
    <source>
        <dbReference type="EMBL" id="VAW56893.1"/>
    </source>
</evidence>
<keyword evidence="9 11" id="KW-0472">Membrane</keyword>
<keyword evidence="8 11" id="KW-1133">Transmembrane helix</keyword>
<dbReference type="Gene3D" id="2.30.30.830">
    <property type="match status" value="1"/>
</dbReference>
<keyword evidence="3" id="KW-0813">Transport</keyword>
<evidence type="ECO:0000256" key="9">
    <source>
        <dbReference type="ARBA" id="ARBA00023136"/>
    </source>
</evidence>
<dbReference type="GO" id="GO:0015627">
    <property type="term" value="C:type II protein secretion system complex"/>
    <property type="evidence" value="ECO:0007669"/>
    <property type="project" value="InterPro"/>
</dbReference>
<dbReference type="InterPro" id="IPR036034">
    <property type="entry name" value="PDZ_sf"/>
</dbReference>
<keyword evidence="4" id="KW-1003">Cell membrane</keyword>
<evidence type="ECO:0000256" key="7">
    <source>
        <dbReference type="ARBA" id="ARBA00022927"/>
    </source>
</evidence>
<keyword evidence="6 11" id="KW-0812">Transmembrane</keyword>
<comment type="subcellular location">
    <subcellularLocation>
        <location evidence="1">Cell inner membrane</location>
    </subcellularLocation>
</comment>
<organism evidence="13">
    <name type="scientific">hydrothermal vent metagenome</name>
    <dbReference type="NCBI Taxonomy" id="652676"/>
    <lineage>
        <taxon>unclassified sequences</taxon>
        <taxon>metagenomes</taxon>
        <taxon>ecological metagenomes</taxon>
    </lineage>
</organism>
<dbReference type="InterPro" id="IPR024961">
    <property type="entry name" value="T2SS_GspC_N"/>
</dbReference>
<evidence type="ECO:0000256" key="3">
    <source>
        <dbReference type="ARBA" id="ARBA00022448"/>
    </source>
</evidence>
<dbReference type="EMBL" id="UOFF01000295">
    <property type="protein sequence ID" value="VAW56893.1"/>
    <property type="molecule type" value="Genomic_DNA"/>
</dbReference>
<gene>
    <name evidence="13" type="ORF">MNBD_GAMMA07-1584</name>
</gene>
<evidence type="ECO:0000256" key="6">
    <source>
        <dbReference type="ARBA" id="ARBA00022692"/>
    </source>
</evidence>
<dbReference type="SUPFAM" id="SSF50156">
    <property type="entry name" value="PDZ domain-like"/>
    <property type="match status" value="1"/>
</dbReference>
<evidence type="ECO:0000256" key="4">
    <source>
        <dbReference type="ARBA" id="ARBA00022475"/>
    </source>
</evidence>
<evidence type="ECO:0000256" key="2">
    <source>
        <dbReference type="ARBA" id="ARBA00007986"/>
    </source>
</evidence>
<accession>A0A3B0WX69</accession>
<feature type="domain" description="Type II secretion system protein GspC N-terminal" evidence="12">
    <location>
        <begin position="34"/>
        <end position="167"/>
    </location>
</feature>
<protein>
    <recommendedName>
        <fullName evidence="12">Type II secretion system protein GspC N-terminal domain-containing protein</fullName>
    </recommendedName>
</protein>
<feature type="transmembrane region" description="Helical" evidence="11">
    <location>
        <begin position="29"/>
        <end position="50"/>
    </location>
</feature>
<evidence type="ECO:0000259" key="12">
    <source>
        <dbReference type="Pfam" id="PF11356"/>
    </source>
</evidence>